<feature type="transmembrane region" description="Helical" evidence="7">
    <location>
        <begin position="290"/>
        <end position="309"/>
    </location>
</feature>
<feature type="transmembrane region" description="Helical" evidence="7">
    <location>
        <begin position="330"/>
        <end position="348"/>
    </location>
</feature>
<comment type="caution">
    <text evidence="9">The sequence shown here is derived from an EMBL/GenBank/DDBJ whole genome shotgun (WGS) entry which is preliminary data.</text>
</comment>
<gene>
    <name evidence="9" type="ORF">GCM10014713_23470</name>
</gene>
<evidence type="ECO:0000259" key="8">
    <source>
        <dbReference type="PROSITE" id="PS50850"/>
    </source>
</evidence>
<dbReference type="InterPro" id="IPR020846">
    <property type="entry name" value="MFS_dom"/>
</dbReference>
<feature type="transmembrane region" description="Helical" evidence="7">
    <location>
        <begin position="42"/>
        <end position="63"/>
    </location>
</feature>
<feature type="transmembrane region" description="Helical" evidence="7">
    <location>
        <begin position="70"/>
        <end position="89"/>
    </location>
</feature>
<evidence type="ECO:0000313" key="9">
    <source>
        <dbReference type="EMBL" id="GGT29232.1"/>
    </source>
</evidence>
<keyword evidence="3 7" id="KW-0812">Transmembrane</keyword>
<keyword evidence="5 7" id="KW-0472">Membrane</keyword>
<evidence type="ECO:0000256" key="2">
    <source>
        <dbReference type="ARBA" id="ARBA00022475"/>
    </source>
</evidence>
<evidence type="ECO:0000256" key="6">
    <source>
        <dbReference type="SAM" id="MobiDB-lite"/>
    </source>
</evidence>
<organism evidence="9 10">
    <name type="scientific">Streptomyces purpureus</name>
    <dbReference type="NCBI Taxonomy" id="1951"/>
    <lineage>
        <taxon>Bacteria</taxon>
        <taxon>Bacillati</taxon>
        <taxon>Actinomycetota</taxon>
        <taxon>Actinomycetes</taxon>
        <taxon>Kitasatosporales</taxon>
        <taxon>Streptomycetaceae</taxon>
        <taxon>Streptomyces</taxon>
    </lineage>
</organism>
<evidence type="ECO:0000313" key="10">
    <source>
        <dbReference type="Proteomes" id="UP000619486"/>
    </source>
</evidence>
<keyword evidence="2" id="KW-1003">Cell membrane</keyword>
<dbReference type="Gene3D" id="1.20.1250.20">
    <property type="entry name" value="MFS general substrate transporter like domains"/>
    <property type="match status" value="2"/>
</dbReference>
<dbReference type="CDD" id="cd17324">
    <property type="entry name" value="MFS_NepI_like"/>
    <property type="match status" value="1"/>
</dbReference>
<dbReference type="EMBL" id="BMQQ01000007">
    <property type="protein sequence ID" value="GGT29232.1"/>
    <property type="molecule type" value="Genomic_DNA"/>
</dbReference>
<accession>A0A918H013</accession>
<evidence type="ECO:0000256" key="5">
    <source>
        <dbReference type="ARBA" id="ARBA00023136"/>
    </source>
</evidence>
<feature type="transmembrane region" description="Helical" evidence="7">
    <location>
        <begin position="200"/>
        <end position="223"/>
    </location>
</feature>
<dbReference type="InterPro" id="IPR050189">
    <property type="entry name" value="MFS_Efflux_Transporters"/>
</dbReference>
<dbReference type="SUPFAM" id="SSF103473">
    <property type="entry name" value="MFS general substrate transporter"/>
    <property type="match status" value="1"/>
</dbReference>
<dbReference type="PANTHER" id="PTHR43124">
    <property type="entry name" value="PURINE EFFLUX PUMP PBUE"/>
    <property type="match status" value="1"/>
</dbReference>
<dbReference type="Pfam" id="PF07690">
    <property type="entry name" value="MFS_1"/>
    <property type="match status" value="1"/>
</dbReference>
<feature type="transmembrane region" description="Helical" evidence="7">
    <location>
        <begin position="266"/>
        <end position="284"/>
    </location>
</feature>
<dbReference type="PANTHER" id="PTHR43124:SF8">
    <property type="entry name" value="INNER MEMBRANE TRANSPORT PROTEIN YDHP"/>
    <property type="match status" value="1"/>
</dbReference>
<dbReference type="PROSITE" id="PS50850">
    <property type="entry name" value="MFS"/>
    <property type="match status" value="1"/>
</dbReference>
<feature type="transmembrane region" description="Helical" evidence="7">
    <location>
        <begin position="129"/>
        <end position="148"/>
    </location>
</feature>
<protein>
    <submittedName>
        <fullName evidence="9">MFS transporter</fullName>
    </submittedName>
</protein>
<sequence length="401" mass="41172">MPLAIAVLAVGVFCVNTTEIMVAGLLPSISEAFGVSVSSVGYLVSAFALTMVVGGPLLTVALLRASRKKALIGLLLVFVAGQLLGAVAQDYWVLVVSRVVTALAASAFYGIAVAVSARLVGPDMRARALSVLMSGMMVAQVVGLPVAAFVDQHFGWRASFYGLAALAALCALLVWARVPDSPVPQKVNLRGELDSFRNRALWAAYGTNALVIGSVVAAFSYFAPIFEELTGFPSGATPLLFALFGIGTIAGNMVTGRLADRYMMPVLLYGLAGLTAVLAAFALVAENKPATVVAVAVLGVIGLPLNPALGVRVMRLADDGPMVSTVNASAVNVGVALGPWVAGLAISAEMGLRAPLWVGAAMALAGLLSLLPALGRGGRAATGDRHEPAGREPAADREPVR</sequence>
<feature type="domain" description="Major facilitator superfamily (MFS) profile" evidence="8">
    <location>
        <begin position="4"/>
        <end position="378"/>
    </location>
</feature>
<proteinExistence type="predicted"/>
<feature type="region of interest" description="Disordered" evidence="6">
    <location>
        <begin position="379"/>
        <end position="401"/>
    </location>
</feature>
<feature type="transmembrane region" description="Helical" evidence="7">
    <location>
        <begin position="95"/>
        <end position="117"/>
    </location>
</feature>
<reference evidence="9" key="2">
    <citation type="submission" date="2020-09" db="EMBL/GenBank/DDBJ databases">
        <authorList>
            <person name="Sun Q."/>
            <person name="Ohkuma M."/>
        </authorList>
    </citation>
    <scope>NUCLEOTIDE SEQUENCE</scope>
    <source>
        <strain evidence="9">JCM 3172</strain>
    </source>
</reference>
<feature type="transmembrane region" description="Helical" evidence="7">
    <location>
        <begin position="354"/>
        <end position="375"/>
    </location>
</feature>
<dbReference type="GO" id="GO:0005886">
    <property type="term" value="C:plasma membrane"/>
    <property type="evidence" value="ECO:0007669"/>
    <property type="project" value="UniProtKB-SubCell"/>
</dbReference>
<feature type="transmembrane region" description="Helical" evidence="7">
    <location>
        <begin position="235"/>
        <end position="254"/>
    </location>
</feature>
<keyword evidence="10" id="KW-1185">Reference proteome</keyword>
<name>A0A918H013_9ACTN</name>
<reference evidence="9" key="1">
    <citation type="journal article" date="2014" name="Int. J. Syst. Evol. Microbiol.">
        <title>Complete genome sequence of Corynebacterium casei LMG S-19264T (=DSM 44701T), isolated from a smear-ripened cheese.</title>
        <authorList>
            <consortium name="US DOE Joint Genome Institute (JGI-PGF)"/>
            <person name="Walter F."/>
            <person name="Albersmeier A."/>
            <person name="Kalinowski J."/>
            <person name="Ruckert C."/>
        </authorList>
    </citation>
    <scope>NUCLEOTIDE SEQUENCE</scope>
    <source>
        <strain evidence="9">JCM 3172</strain>
    </source>
</reference>
<dbReference type="InterPro" id="IPR011701">
    <property type="entry name" value="MFS"/>
</dbReference>
<dbReference type="AlphaFoldDB" id="A0A918H013"/>
<dbReference type="InterPro" id="IPR036259">
    <property type="entry name" value="MFS_trans_sf"/>
</dbReference>
<dbReference type="GO" id="GO:0022857">
    <property type="term" value="F:transmembrane transporter activity"/>
    <property type="evidence" value="ECO:0007669"/>
    <property type="project" value="InterPro"/>
</dbReference>
<evidence type="ECO:0000256" key="1">
    <source>
        <dbReference type="ARBA" id="ARBA00004651"/>
    </source>
</evidence>
<dbReference type="RefSeq" id="WP_229832889.1">
    <property type="nucleotide sequence ID" value="NZ_BMQQ01000007.1"/>
</dbReference>
<evidence type="ECO:0000256" key="7">
    <source>
        <dbReference type="SAM" id="Phobius"/>
    </source>
</evidence>
<comment type="subcellular location">
    <subcellularLocation>
        <location evidence="1">Cell membrane</location>
        <topology evidence="1">Multi-pass membrane protein</topology>
    </subcellularLocation>
</comment>
<feature type="compositionally biased region" description="Basic and acidic residues" evidence="6">
    <location>
        <begin position="382"/>
        <end position="401"/>
    </location>
</feature>
<feature type="transmembrane region" description="Helical" evidence="7">
    <location>
        <begin position="160"/>
        <end position="179"/>
    </location>
</feature>
<dbReference type="Proteomes" id="UP000619486">
    <property type="component" value="Unassembled WGS sequence"/>
</dbReference>
<evidence type="ECO:0000256" key="4">
    <source>
        <dbReference type="ARBA" id="ARBA00022989"/>
    </source>
</evidence>
<evidence type="ECO:0000256" key="3">
    <source>
        <dbReference type="ARBA" id="ARBA00022692"/>
    </source>
</evidence>
<keyword evidence="4 7" id="KW-1133">Transmembrane helix</keyword>